<reference evidence="5 6" key="1">
    <citation type="submission" date="2019-06" db="EMBL/GenBank/DDBJ databases">
        <title>A chromosomal-level reference genome of Carpinus fangiana (Coryloideae, Betulaceae).</title>
        <authorList>
            <person name="Yang X."/>
            <person name="Wang Z."/>
            <person name="Zhang L."/>
            <person name="Hao G."/>
            <person name="Liu J."/>
            <person name="Yang Y."/>
        </authorList>
    </citation>
    <scope>NUCLEOTIDE SEQUENCE [LARGE SCALE GENOMIC DNA]</scope>
    <source>
        <strain evidence="5">Cfa_2016G</strain>
        <tissue evidence="5">Leaf</tissue>
    </source>
</reference>
<dbReference type="Pfam" id="PF13622">
    <property type="entry name" value="4HBT_3"/>
    <property type="match status" value="1"/>
</dbReference>
<dbReference type="InterPro" id="IPR049450">
    <property type="entry name" value="ACOT8-like_C"/>
</dbReference>
<feature type="domain" description="Acyl-CoA thioesterase-like C-terminal" evidence="4">
    <location>
        <begin position="204"/>
        <end position="311"/>
    </location>
</feature>
<dbReference type="InterPro" id="IPR003703">
    <property type="entry name" value="Acyl_CoA_thio"/>
</dbReference>
<gene>
    <name evidence="5" type="ORF">FH972_021028</name>
</gene>
<dbReference type="GO" id="GO:0009062">
    <property type="term" value="P:fatty acid catabolic process"/>
    <property type="evidence" value="ECO:0007669"/>
    <property type="project" value="TreeGrafter"/>
</dbReference>
<keyword evidence="2" id="KW-0378">Hydrolase</keyword>
<dbReference type="CDD" id="cd03444">
    <property type="entry name" value="Thioesterase_II_repeat1"/>
    <property type="match status" value="1"/>
</dbReference>
<dbReference type="InterPro" id="IPR042171">
    <property type="entry name" value="Acyl-CoA_hotdog"/>
</dbReference>
<feature type="domain" description="Acyl-CoA thioesterase-like N-terminal HotDog" evidence="3">
    <location>
        <begin position="27"/>
        <end position="104"/>
    </location>
</feature>
<dbReference type="Gene3D" id="2.40.160.210">
    <property type="entry name" value="Acyl-CoA thioesterase, double hotdog domain"/>
    <property type="match status" value="1"/>
</dbReference>
<keyword evidence="6" id="KW-1185">Reference proteome</keyword>
<comment type="caution">
    <text evidence="5">The sequence shown here is derived from an EMBL/GenBank/DDBJ whole genome shotgun (WGS) entry which is preliminary data.</text>
</comment>
<evidence type="ECO:0000313" key="5">
    <source>
        <dbReference type="EMBL" id="KAB8336719.1"/>
    </source>
</evidence>
<evidence type="ECO:0000256" key="2">
    <source>
        <dbReference type="ARBA" id="ARBA00022801"/>
    </source>
</evidence>
<organism evidence="5 6">
    <name type="scientific">Carpinus fangiana</name>
    <dbReference type="NCBI Taxonomy" id="176857"/>
    <lineage>
        <taxon>Eukaryota</taxon>
        <taxon>Viridiplantae</taxon>
        <taxon>Streptophyta</taxon>
        <taxon>Embryophyta</taxon>
        <taxon>Tracheophyta</taxon>
        <taxon>Spermatophyta</taxon>
        <taxon>Magnoliopsida</taxon>
        <taxon>eudicotyledons</taxon>
        <taxon>Gunneridae</taxon>
        <taxon>Pentapetalae</taxon>
        <taxon>rosids</taxon>
        <taxon>fabids</taxon>
        <taxon>Fagales</taxon>
        <taxon>Betulaceae</taxon>
        <taxon>Carpinus</taxon>
    </lineage>
</organism>
<sequence length="322" mass="35497">MASSLASLCEATKLSENEFESLFNPVRMGNAADIAYGGCALAFGVNAASQTVPTDYHLYSALGHFLGPASTEKKLMCSVRQTRSTRSFATRNVEIFQKLDDGKDRLVMFITTDFHLEEQASLLTFSAQPFHQYSPVNDTVDTVEAEKKLVEAGLAPAALPKIGAKLFGPMRQYTDQRICPEGIMAQNMAGLNKSAETTQDHLALANKTSGDWIKSKQSLQHPIESLTAVTFVMDGAVSFIPLTHDHKFLDDASACSSLDFALRFFTNTIDFNQWHLRELRSITGGAGRTYSESRLWDEEGKMVACMTQQAILRPKASRSSKF</sequence>
<name>A0A5N6KNQ1_9ROSI</name>
<dbReference type="InterPro" id="IPR049449">
    <property type="entry name" value="TesB_ACOT8-like_N"/>
</dbReference>
<evidence type="ECO:0000256" key="1">
    <source>
        <dbReference type="ARBA" id="ARBA00006538"/>
    </source>
</evidence>
<comment type="similarity">
    <text evidence="1">Belongs to the C/M/P thioester hydrolase family.</text>
</comment>
<dbReference type="GO" id="GO:0006637">
    <property type="term" value="P:acyl-CoA metabolic process"/>
    <property type="evidence" value="ECO:0007669"/>
    <property type="project" value="InterPro"/>
</dbReference>
<dbReference type="Proteomes" id="UP000327013">
    <property type="component" value="Unassembled WGS sequence"/>
</dbReference>
<dbReference type="Pfam" id="PF20789">
    <property type="entry name" value="4HBT_3C"/>
    <property type="match status" value="1"/>
</dbReference>
<dbReference type="PANTHER" id="PTHR11066">
    <property type="entry name" value="ACYL-COA THIOESTERASE"/>
    <property type="match status" value="1"/>
</dbReference>
<dbReference type="EMBL" id="VIBQ01000009">
    <property type="protein sequence ID" value="KAB8336719.1"/>
    <property type="molecule type" value="Genomic_DNA"/>
</dbReference>
<dbReference type="CDD" id="cd03445">
    <property type="entry name" value="Thioesterase_II_repeat2"/>
    <property type="match status" value="1"/>
</dbReference>
<dbReference type="OrthoDB" id="68328at2759"/>
<dbReference type="GO" id="GO:0047617">
    <property type="term" value="F:fatty acyl-CoA hydrolase activity"/>
    <property type="evidence" value="ECO:0007669"/>
    <property type="project" value="InterPro"/>
</dbReference>
<evidence type="ECO:0008006" key="7">
    <source>
        <dbReference type="Google" id="ProtNLM"/>
    </source>
</evidence>
<proteinExistence type="inferred from homology"/>
<evidence type="ECO:0000259" key="3">
    <source>
        <dbReference type="Pfam" id="PF13622"/>
    </source>
</evidence>
<accession>A0A5N6KNQ1</accession>
<dbReference type="InterPro" id="IPR029069">
    <property type="entry name" value="HotDog_dom_sf"/>
</dbReference>
<evidence type="ECO:0000259" key="4">
    <source>
        <dbReference type="Pfam" id="PF20789"/>
    </source>
</evidence>
<dbReference type="GO" id="GO:0005782">
    <property type="term" value="C:peroxisomal matrix"/>
    <property type="evidence" value="ECO:0007669"/>
    <property type="project" value="UniProtKB-SubCell"/>
</dbReference>
<dbReference type="AlphaFoldDB" id="A0A5N6KNQ1"/>
<evidence type="ECO:0000313" key="6">
    <source>
        <dbReference type="Proteomes" id="UP000327013"/>
    </source>
</evidence>
<dbReference type="PANTHER" id="PTHR11066:SF35">
    <property type="entry name" value="ACYL-COA THIOESTERASE II"/>
    <property type="match status" value="1"/>
</dbReference>
<protein>
    <recommendedName>
        <fullName evidence="7">Acyl-CoA thioesterase II domain-containing protein</fullName>
    </recommendedName>
</protein>
<dbReference type="SUPFAM" id="SSF54637">
    <property type="entry name" value="Thioesterase/thiol ester dehydrase-isomerase"/>
    <property type="match status" value="2"/>
</dbReference>